<feature type="compositionally biased region" description="Pro residues" evidence="3">
    <location>
        <begin position="765"/>
        <end position="775"/>
    </location>
</feature>
<dbReference type="GO" id="GO:0005576">
    <property type="term" value="C:extracellular region"/>
    <property type="evidence" value="ECO:0007669"/>
    <property type="project" value="UniProtKB-SubCell"/>
</dbReference>
<feature type="compositionally biased region" description="Basic and acidic residues" evidence="3">
    <location>
        <begin position="919"/>
        <end position="930"/>
    </location>
</feature>
<dbReference type="InterPro" id="IPR011049">
    <property type="entry name" value="Serralysin-like_metalloprot_C"/>
</dbReference>
<organism evidence="4 5">
    <name type="scientific">Eilatimonas milleporae</name>
    <dbReference type="NCBI Taxonomy" id="911205"/>
    <lineage>
        <taxon>Bacteria</taxon>
        <taxon>Pseudomonadati</taxon>
        <taxon>Pseudomonadota</taxon>
        <taxon>Alphaproteobacteria</taxon>
        <taxon>Kordiimonadales</taxon>
        <taxon>Kordiimonadaceae</taxon>
        <taxon>Eilatimonas</taxon>
    </lineage>
</organism>
<reference evidence="4 5" key="1">
    <citation type="submission" date="2018-10" db="EMBL/GenBank/DDBJ databases">
        <title>Genomic Encyclopedia of Archaeal and Bacterial Type Strains, Phase II (KMG-II): from individual species to whole genera.</title>
        <authorList>
            <person name="Goeker M."/>
        </authorList>
    </citation>
    <scope>NUCLEOTIDE SEQUENCE [LARGE SCALE GENOMIC DNA]</scope>
    <source>
        <strain evidence="4 5">DSM 25217</strain>
    </source>
</reference>
<dbReference type="Pfam" id="PF00353">
    <property type="entry name" value="HemolysinCabind"/>
    <property type="match status" value="3"/>
</dbReference>
<comment type="caution">
    <text evidence="4">The sequence shown here is derived from an EMBL/GenBank/DDBJ whole genome shotgun (WGS) entry which is preliminary data.</text>
</comment>
<evidence type="ECO:0000256" key="3">
    <source>
        <dbReference type="SAM" id="MobiDB-lite"/>
    </source>
</evidence>
<name>A0A3M0CLZ7_9PROT</name>
<keyword evidence="5" id="KW-1185">Reference proteome</keyword>
<dbReference type="GO" id="GO:0005509">
    <property type="term" value="F:calcium ion binding"/>
    <property type="evidence" value="ECO:0007669"/>
    <property type="project" value="InterPro"/>
</dbReference>
<sequence length="1116" mass="110499">MTTRTVMNTNDGGAGSLRQVIEDASAGDTITFDGSLDGETITLGGNVLIINKDLIIDGDLDDDNTPDITISGGNANRVFAILDSNVDVTLDGLVITDGAYDVGPGGGLLITQATVTITDSIISNNETTTDGGGVYGGNGANITISNSTITGNSGQNGGGISINGNSTILTIDGTTVSNNEGRFSGGGLEVDNDATVIITDSSFTGNTASSDVVPQFGGAGITLSGSATLANVTISGNTSANVGGGLILTDDSAASLYNVTISGNAAENGGGGISHLSTGALSIQNSIVLGNASTTGGDEFRDDNLGNTTFTGTNLIGADASAFDASVDAAVINADPTAVFANTVANGTATAGVLADNGGPVQTIALSAGPSNPALDVGTGPLSVDFGAGPVDVTTDAVGNARGVDQTLVDNGGPVDAGAVELQTVLNAAPRLVIADGTLAYTEGDGATQIDGSATVSDDNGDADWDGGTLAIQISGNPQSNDRISIDDTDGDGTVITISGTDILANGTDVGDLSASGGTVIDGAVMEGAILRVTFDADATNDIVQEVLQSVRYDNASDAPGTFNRTVRITATDANNGSSSDTRTISFTAENDAPVFTGLDGAPGFTQGQTAVQLDADVTISDAELDAANRGNGNYAGASLTIARTGGADAGDRLSVVSGGDLDVTGGPAGGGTIAVAGNVIATIADTGNGQLRITFTDANGTNPTTTDLVNEVMQAIRYANAGTNPPASVRLDWTFNDGNSGDAQGTGGAGEATGAVTVTVGSAAPPPPPPPNTPPTTGGGSAGLDAGAAYTLRIGDFGFSDADGDAFVSVLIDSLPEIGTLTLNGVAVSVGQSIRASEISAGRLVYTSDGRGADARFTFRVSDGEDTSGAARFDLLVADPEPDDPGDPGDPGNGGGEPGDDLEGTPAADTLIGGDADDVVRGQEGDDNIRGAGGDDEILAGERDDGNDTLSGGTGNDTLGGGVGDDSIDGGDDDDILFGREGRDTLLGGDGNDIIFTGDGDDTVNGGFGNDTIWGSDGDDLLIGGAGSDTFTFGRLAGNDRVADFDIGDDALHLRHAVRDFESLDDVEAAARLSVDGNGNPSLVIDLGPGEDGTPQSVSLSGLTLADLQDMTILI</sequence>
<dbReference type="SMART" id="SM00710">
    <property type="entry name" value="PbH1"/>
    <property type="match status" value="7"/>
</dbReference>
<feature type="region of interest" description="Disordered" evidence="3">
    <location>
        <begin position="760"/>
        <end position="785"/>
    </location>
</feature>
<dbReference type="PANTHER" id="PTHR38340">
    <property type="entry name" value="S-LAYER PROTEIN"/>
    <property type="match status" value="1"/>
</dbReference>
<dbReference type="InterPro" id="IPR012334">
    <property type="entry name" value="Pectin_lyas_fold"/>
</dbReference>
<dbReference type="InterPro" id="IPR006626">
    <property type="entry name" value="PbH1"/>
</dbReference>
<dbReference type="PRINTS" id="PR00313">
    <property type="entry name" value="CABNDNGRPT"/>
</dbReference>
<dbReference type="SUPFAM" id="SSF51120">
    <property type="entry name" value="beta-Roll"/>
    <property type="match status" value="1"/>
</dbReference>
<gene>
    <name evidence="4" type="ORF">BXY39_2165</name>
</gene>
<dbReference type="AlphaFoldDB" id="A0A3M0CLZ7"/>
<dbReference type="PROSITE" id="PS00330">
    <property type="entry name" value="HEMOLYSIN_CALCIUM"/>
    <property type="match status" value="1"/>
</dbReference>
<dbReference type="Gene3D" id="2.150.10.10">
    <property type="entry name" value="Serralysin-like metalloprotease, C-terminal"/>
    <property type="match status" value="3"/>
</dbReference>
<dbReference type="InParanoid" id="A0A3M0CLZ7"/>
<accession>A0A3M0CLZ7</accession>
<protein>
    <submittedName>
        <fullName evidence="4">Hemolysin type calcium-binding protein</fullName>
    </submittedName>
</protein>
<dbReference type="InterPro" id="IPR011050">
    <property type="entry name" value="Pectin_lyase_fold/virulence"/>
</dbReference>
<dbReference type="Gene3D" id="2.160.20.10">
    <property type="entry name" value="Single-stranded right-handed beta-helix, Pectin lyase-like"/>
    <property type="match status" value="1"/>
</dbReference>
<proteinExistence type="predicted"/>
<feature type="region of interest" description="Disordered" evidence="3">
    <location>
        <begin position="878"/>
        <end position="978"/>
    </location>
</feature>
<dbReference type="InterPro" id="IPR001343">
    <property type="entry name" value="Hemolysn_Ca-bd"/>
</dbReference>
<dbReference type="Proteomes" id="UP000271227">
    <property type="component" value="Unassembled WGS sequence"/>
</dbReference>
<dbReference type="InterPro" id="IPR018511">
    <property type="entry name" value="Hemolysin-typ_Ca-bd_CS"/>
</dbReference>
<feature type="compositionally biased region" description="Acidic residues" evidence="3">
    <location>
        <begin position="967"/>
        <end position="977"/>
    </location>
</feature>
<dbReference type="EMBL" id="REFR01000011">
    <property type="protein sequence ID" value="RMB08069.1"/>
    <property type="molecule type" value="Genomic_DNA"/>
</dbReference>
<dbReference type="InterPro" id="IPR050557">
    <property type="entry name" value="RTX_toxin/Mannuronan_C5-epim"/>
</dbReference>
<comment type="subcellular location">
    <subcellularLocation>
        <location evidence="1">Secreted</location>
    </subcellularLocation>
</comment>
<keyword evidence="2" id="KW-0964">Secreted</keyword>
<feature type="compositionally biased region" description="Gly residues" evidence="3">
    <location>
        <begin position="953"/>
        <end position="965"/>
    </location>
</feature>
<evidence type="ECO:0000256" key="2">
    <source>
        <dbReference type="ARBA" id="ARBA00022525"/>
    </source>
</evidence>
<dbReference type="SUPFAM" id="SSF51126">
    <property type="entry name" value="Pectin lyase-like"/>
    <property type="match status" value="1"/>
</dbReference>
<dbReference type="PANTHER" id="PTHR38340:SF1">
    <property type="entry name" value="S-LAYER PROTEIN"/>
    <property type="match status" value="1"/>
</dbReference>
<dbReference type="RefSeq" id="WP_170163765.1">
    <property type="nucleotide sequence ID" value="NZ_REFR01000011.1"/>
</dbReference>
<evidence type="ECO:0000256" key="1">
    <source>
        <dbReference type="ARBA" id="ARBA00004613"/>
    </source>
</evidence>
<evidence type="ECO:0000313" key="4">
    <source>
        <dbReference type="EMBL" id="RMB08069.1"/>
    </source>
</evidence>
<evidence type="ECO:0000313" key="5">
    <source>
        <dbReference type="Proteomes" id="UP000271227"/>
    </source>
</evidence>